<dbReference type="RefSeq" id="WP_006689882.1">
    <property type="nucleotide sequence ID" value="NZ_GG694006.1"/>
</dbReference>
<organism evidence="1 2">
    <name type="scientific">Selenomonas flueggei ATCC 43531</name>
    <dbReference type="NCBI Taxonomy" id="638302"/>
    <lineage>
        <taxon>Bacteria</taxon>
        <taxon>Bacillati</taxon>
        <taxon>Bacillota</taxon>
        <taxon>Negativicutes</taxon>
        <taxon>Selenomonadales</taxon>
        <taxon>Selenomonadaceae</taxon>
        <taxon>Selenomonas</taxon>
    </lineage>
</organism>
<accession>C4V3Q6</accession>
<dbReference type="EMBL" id="ACLA01000017">
    <property type="protein sequence ID" value="EEQ48531.1"/>
    <property type="molecule type" value="Genomic_DNA"/>
</dbReference>
<dbReference type="Proteomes" id="UP000005309">
    <property type="component" value="Unassembled WGS sequence"/>
</dbReference>
<dbReference type="AlphaFoldDB" id="C4V3Q6"/>
<dbReference type="STRING" id="638302.HMPREF0908_1148"/>
<dbReference type="HOGENOM" id="CLU_1183909_0_0_9"/>
<dbReference type="OrthoDB" id="1663913at2"/>
<name>C4V3Q6_9FIRM</name>
<dbReference type="eggNOG" id="ENOG502Z7M0">
    <property type="taxonomic scope" value="Bacteria"/>
</dbReference>
<evidence type="ECO:0000313" key="2">
    <source>
        <dbReference type="Proteomes" id="UP000005309"/>
    </source>
</evidence>
<reference evidence="1 2" key="1">
    <citation type="submission" date="2009-04" db="EMBL/GenBank/DDBJ databases">
        <authorList>
            <person name="Qin X."/>
            <person name="Bachman B."/>
            <person name="Battles P."/>
            <person name="Bell A."/>
            <person name="Bess C."/>
            <person name="Bickham C."/>
            <person name="Chaboub L."/>
            <person name="Chen D."/>
            <person name="Coyle M."/>
            <person name="Deiros D.R."/>
            <person name="Dinh H."/>
            <person name="Forbes L."/>
            <person name="Fowler G."/>
            <person name="Francisco L."/>
            <person name="Fu Q."/>
            <person name="Gubbala S."/>
            <person name="Hale W."/>
            <person name="Han Y."/>
            <person name="Hemphill L."/>
            <person name="Highlander S.K."/>
            <person name="Hirani K."/>
            <person name="Hogues M."/>
            <person name="Jackson L."/>
            <person name="Jakkamsetti A."/>
            <person name="Javaid M."/>
            <person name="Jiang H."/>
            <person name="Korchina V."/>
            <person name="Kovar C."/>
            <person name="Lara F."/>
            <person name="Lee S."/>
            <person name="Mata R."/>
            <person name="Mathew T."/>
            <person name="Moen C."/>
            <person name="Morales K."/>
            <person name="Munidasa M."/>
            <person name="Nazareth L."/>
            <person name="Ngo R."/>
            <person name="Nguyen L."/>
            <person name="Okwuonu G."/>
            <person name="Ongeri F."/>
            <person name="Patil S."/>
            <person name="Petrosino J."/>
            <person name="Pham C."/>
            <person name="Pham P."/>
            <person name="Pu L.-L."/>
            <person name="Puazo M."/>
            <person name="Raj R."/>
            <person name="Reid J."/>
            <person name="Rouhana J."/>
            <person name="Saada N."/>
            <person name="Shang Y."/>
            <person name="Simmons D."/>
            <person name="Thornton R."/>
            <person name="Warren J."/>
            <person name="Weissenberger G."/>
            <person name="Zhang J."/>
            <person name="Zhang L."/>
            <person name="Zhou C."/>
            <person name="Zhu D."/>
            <person name="Muzny D."/>
            <person name="Worley K."/>
            <person name="Gibbs R."/>
        </authorList>
    </citation>
    <scope>NUCLEOTIDE SEQUENCE [LARGE SCALE GENOMIC DNA]</scope>
    <source>
        <strain evidence="1 2">ATCC 43531</strain>
    </source>
</reference>
<evidence type="ECO:0000313" key="1">
    <source>
        <dbReference type="EMBL" id="EEQ48531.1"/>
    </source>
</evidence>
<protein>
    <recommendedName>
        <fullName evidence="3">Tetratricopeptide repeat protein</fullName>
    </recommendedName>
</protein>
<sequence length="238" mass="27281">MTPETFHERIHLVIDRLGKNAPPHELFAGGVEDWHARARLAHFLAQMPEQRAEAIELFQSVMDAEVNEELAQDVEEKVYAMQGLSALEAEEKKTQEAALEHINLAIECAEGTDFLYKYILRGELWADRWNLMHKLGMTEDAEAEADERISAFDELEDAVPHNSYLYYGYRFKAHLAAERGVVLIAKDYMHMAIHAMEIPPAYEQPLADAFAQTHENASWILREIDRATPDPAQLHWDI</sequence>
<evidence type="ECO:0008006" key="3">
    <source>
        <dbReference type="Google" id="ProtNLM"/>
    </source>
</evidence>
<keyword evidence="2" id="KW-1185">Reference proteome</keyword>
<gene>
    <name evidence="1" type="ORF">HMPREF0908_1148</name>
</gene>
<proteinExistence type="predicted"/>
<comment type="caution">
    <text evidence="1">The sequence shown here is derived from an EMBL/GenBank/DDBJ whole genome shotgun (WGS) entry which is preliminary data.</text>
</comment>